<evidence type="ECO:0000256" key="2">
    <source>
        <dbReference type="ARBA" id="ARBA00012438"/>
    </source>
</evidence>
<evidence type="ECO:0000313" key="9">
    <source>
        <dbReference type="EMBL" id="NIK87728.1"/>
    </source>
</evidence>
<comment type="caution">
    <text evidence="9">The sequence shown here is derived from an EMBL/GenBank/DDBJ whole genome shotgun (WGS) entry which is preliminary data.</text>
</comment>
<dbReference type="EMBL" id="JAASRM010000001">
    <property type="protein sequence ID" value="NIK87728.1"/>
    <property type="molecule type" value="Genomic_DNA"/>
</dbReference>
<evidence type="ECO:0000256" key="4">
    <source>
        <dbReference type="ARBA" id="ARBA00022679"/>
    </source>
</evidence>
<dbReference type="CDD" id="cd00082">
    <property type="entry name" value="HisKA"/>
    <property type="match status" value="1"/>
</dbReference>
<dbReference type="InterPro" id="IPR003594">
    <property type="entry name" value="HATPase_dom"/>
</dbReference>
<keyword evidence="3" id="KW-0597">Phosphoprotein</keyword>
<reference evidence="9 10" key="1">
    <citation type="submission" date="2020-03" db="EMBL/GenBank/DDBJ databases">
        <title>Genomic Encyclopedia of Type Strains, Phase IV (KMG-IV): sequencing the most valuable type-strain genomes for metagenomic binning, comparative biology and taxonomic classification.</title>
        <authorList>
            <person name="Goeker M."/>
        </authorList>
    </citation>
    <scope>NUCLEOTIDE SEQUENCE [LARGE SCALE GENOMIC DNA]</scope>
    <source>
        <strain evidence="9 10">DSM 19867</strain>
    </source>
</reference>
<keyword evidence="7" id="KW-0472">Membrane</keyword>
<dbReference type="Gene3D" id="3.30.565.10">
    <property type="entry name" value="Histidine kinase-like ATPase, C-terminal domain"/>
    <property type="match status" value="1"/>
</dbReference>
<feature type="transmembrane region" description="Helical" evidence="7">
    <location>
        <begin position="48"/>
        <end position="68"/>
    </location>
</feature>
<evidence type="ECO:0000259" key="8">
    <source>
        <dbReference type="PROSITE" id="PS50109"/>
    </source>
</evidence>
<dbReference type="Pfam" id="PF02518">
    <property type="entry name" value="HATPase_c"/>
    <property type="match status" value="1"/>
</dbReference>
<evidence type="ECO:0000256" key="5">
    <source>
        <dbReference type="ARBA" id="ARBA00022777"/>
    </source>
</evidence>
<dbReference type="PRINTS" id="PR00344">
    <property type="entry name" value="BCTRLSENSOR"/>
</dbReference>
<feature type="transmembrane region" description="Helical" evidence="7">
    <location>
        <begin position="88"/>
        <end position="110"/>
    </location>
</feature>
<evidence type="ECO:0000256" key="3">
    <source>
        <dbReference type="ARBA" id="ARBA00022553"/>
    </source>
</evidence>
<evidence type="ECO:0000256" key="6">
    <source>
        <dbReference type="ARBA" id="ARBA00023012"/>
    </source>
</evidence>
<dbReference type="SUPFAM" id="SSF47384">
    <property type="entry name" value="Homodimeric domain of signal transducing histidine kinase"/>
    <property type="match status" value="1"/>
</dbReference>
<gene>
    <name evidence="9" type="ORF">FHS83_001046</name>
</gene>
<feature type="transmembrane region" description="Helical" evidence="7">
    <location>
        <begin position="116"/>
        <end position="134"/>
    </location>
</feature>
<feature type="transmembrane region" description="Helical" evidence="7">
    <location>
        <begin position="141"/>
        <end position="158"/>
    </location>
</feature>
<dbReference type="SMART" id="SM00388">
    <property type="entry name" value="HisKA"/>
    <property type="match status" value="1"/>
</dbReference>
<evidence type="ECO:0000256" key="1">
    <source>
        <dbReference type="ARBA" id="ARBA00000085"/>
    </source>
</evidence>
<dbReference type="SMART" id="SM00387">
    <property type="entry name" value="HATPase_c"/>
    <property type="match status" value="1"/>
</dbReference>
<proteinExistence type="predicted"/>
<keyword evidence="10" id="KW-1185">Reference proteome</keyword>
<dbReference type="Gene3D" id="1.10.287.130">
    <property type="match status" value="1"/>
</dbReference>
<keyword evidence="6" id="KW-0902">Two-component regulatory system</keyword>
<dbReference type="PANTHER" id="PTHR43711:SF1">
    <property type="entry name" value="HISTIDINE KINASE 1"/>
    <property type="match status" value="1"/>
</dbReference>
<dbReference type="EC" id="2.7.13.3" evidence="2"/>
<dbReference type="InterPro" id="IPR005467">
    <property type="entry name" value="His_kinase_dom"/>
</dbReference>
<accession>A0A846MVY7</accession>
<sequence>MTGPMATDRQERILAGKLDLLFRGHIAVPGNMLAALLVAYLLHGCHPTWFLLLWLGGTCAVGVARLYLHRCFRNAEEEQPCRRRWAHLFTLGTFGSGLMWGVICASLAIWGDAKAYVLLTFVVGGMTAGSVATFSPYMPAYLAYASPMTLSLSVASLLSRDEVITGNGILILFYFVVVTLTCVYSSRFVDRTVKLQVDNEILRNHLRKTRRERDTARREKWSTLAQLSHELRTPLNAIMGFSEAMREEVLGALGNRRYKDYASHIHASGRRLLTLADELMLISQGEAGSLSLREEPVDVGEMVSSLLAYKKTAAEKAGLTLASYIASGLPKLNADKAKLRQMLRHLVDNAIKFTPAGGSVSLAVVLDSEGGMEITVEDTGIGIDAKNLARVLRPFARVATPLTDNTGGAGLGLPIVARLAELHDAKLNMTSEPGQGTRVLLRFPAKRCLVGNADSAAA</sequence>
<keyword evidence="5 9" id="KW-0418">Kinase</keyword>
<feature type="domain" description="Histidine kinase" evidence="8">
    <location>
        <begin position="226"/>
        <end position="447"/>
    </location>
</feature>
<dbReference type="PROSITE" id="PS50109">
    <property type="entry name" value="HIS_KIN"/>
    <property type="match status" value="1"/>
</dbReference>
<keyword evidence="7" id="KW-1133">Transmembrane helix</keyword>
<dbReference type="InterPro" id="IPR004358">
    <property type="entry name" value="Sig_transdc_His_kin-like_C"/>
</dbReference>
<dbReference type="SUPFAM" id="SSF55874">
    <property type="entry name" value="ATPase domain of HSP90 chaperone/DNA topoisomerase II/histidine kinase"/>
    <property type="match status" value="1"/>
</dbReference>
<dbReference type="InterPro" id="IPR003661">
    <property type="entry name" value="HisK_dim/P_dom"/>
</dbReference>
<protein>
    <recommendedName>
        <fullName evidence="2">histidine kinase</fullName>
        <ecNumber evidence="2">2.7.13.3</ecNumber>
    </recommendedName>
</protein>
<dbReference type="PANTHER" id="PTHR43711">
    <property type="entry name" value="TWO-COMPONENT HISTIDINE KINASE"/>
    <property type="match status" value="1"/>
</dbReference>
<dbReference type="AlphaFoldDB" id="A0A846MVY7"/>
<dbReference type="InterPro" id="IPR036097">
    <property type="entry name" value="HisK_dim/P_sf"/>
</dbReference>
<dbReference type="InterPro" id="IPR050736">
    <property type="entry name" value="Sensor_HK_Regulatory"/>
</dbReference>
<dbReference type="RefSeq" id="WP_167081587.1">
    <property type="nucleotide sequence ID" value="NZ_BAAADC010000001.1"/>
</dbReference>
<dbReference type="Proteomes" id="UP000570514">
    <property type="component" value="Unassembled WGS sequence"/>
</dbReference>
<organism evidence="9 10">
    <name type="scientific">Rhizomicrobium palustre</name>
    <dbReference type="NCBI Taxonomy" id="189966"/>
    <lineage>
        <taxon>Bacteria</taxon>
        <taxon>Pseudomonadati</taxon>
        <taxon>Pseudomonadota</taxon>
        <taxon>Alphaproteobacteria</taxon>
        <taxon>Micropepsales</taxon>
        <taxon>Micropepsaceae</taxon>
        <taxon>Rhizomicrobium</taxon>
    </lineage>
</organism>
<evidence type="ECO:0000313" key="10">
    <source>
        <dbReference type="Proteomes" id="UP000570514"/>
    </source>
</evidence>
<dbReference type="InterPro" id="IPR036890">
    <property type="entry name" value="HATPase_C_sf"/>
</dbReference>
<feature type="transmembrane region" description="Helical" evidence="7">
    <location>
        <begin position="20"/>
        <end position="42"/>
    </location>
</feature>
<evidence type="ECO:0000256" key="7">
    <source>
        <dbReference type="SAM" id="Phobius"/>
    </source>
</evidence>
<comment type="catalytic activity">
    <reaction evidence="1">
        <text>ATP + protein L-histidine = ADP + protein N-phospho-L-histidine.</text>
        <dbReference type="EC" id="2.7.13.3"/>
    </reaction>
</comment>
<dbReference type="Pfam" id="PF00512">
    <property type="entry name" value="HisKA"/>
    <property type="match status" value="1"/>
</dbReference>
<dbReference type="GO" id="GO:0000155">
    <property type="term" value="F:phosphorelay sensor kinase activity"/>
    <property type="evidence" value="ECO:0007669"/>
    <property type="project" value="InterPro"/>
</dbReference>
<keyword evidence="7" id="KW-0812">Transmembrane</keyword>
<keyword evidence="4" id="KW-0808">Transferase</keyword>
<name>A0A846MVY7_9PROT</name>
<feature type="transmembrane region" description="Helical" evidence="7">
    <location>
        <begin position="164"/>
        <end position="184"/>
    </location>
</feature>